<proteinExistence type="predicted"/>
<accession>A0A1M6VB88</accession>
<dbReference type="AlphaFoldDB" id="A0A1M6VB88"/>
<organism evidence="1 2">
    <name type="scientific">Paraburkholderia terricola</name>
    <dbReference type="NCBI Taxonomy" id="169427"/>
    <lineage>
        <taxon>Bacteria</taxon>
        <taxon>Pseudomonadati</taxon>
        <taxon>Pseudomonadota</taxon>
        <taxon>Betaproteobacteria</taxon>
        <taxon>Burkholderiales</taxon>
        <taxon>Burkholderiaceae</taxon>
        <taxon>Paraburkholderia</taxon>
    </lineage>
</organism>
<evidence type="ECO:0000313" key="2">
    <source>
        <dbReference type="Proteomes" id="UP000184395"/>
    </source>
</evidence>
<reference evidence="1 2" key="1">
    <citation type="submission" date="2016-11" db="EMBL/GenBank/DDBJ databases">
        <authorList>
            <person name="Jaros S."/>
            <person name="Januszkiewicz K."/>
            <person name="Wedrychowicz H."/>
        </authorList>
    </citation>
    <scope>NUCLEOTIDE SEQUENCE [LARGE SCALE GENOMIC DNA]</scope>
    <source>
        <strain evidence="1 2">LMG 20594</strain>
    </source>
</reference>
<sequence length="80" mass="8548">MTTHASFDAGKAPADGQLRDALDAGDDLNRSFTLAREAGMLVTLDGRIVREKYQSVAGSPNAFRRVAQALRNASLQASAR</sequence>
<protein>
    <submittedName>
        <fullName evidence="1">Uncharacterized protein</fullName>
    </submittedName>
</protein>
<dbReference type="EMBL" id="FRAB01000038">
    <property type="protein sequence ID" value="SHK78556.1"/>
    <property type="molecule type" value="Genomic_DNA"/>
</dbReference>
<name>A0A1M6VB88_9BURK</name>
<dbReference type="Proteomes" id="UP000184395">
    <property type="component" value="Unassembled WGS sequence"/>
</dbReference>
<dbReference type="RefSeq" id="WP_073431481.1">
    <property type="nucleotide sequence ID" value="NZ_CADFGY010000034.1"/>
</dbReference>
<dbReference type="OrthoDB" id="9134529at2"/>
<dbReference type="STRING" id="169427.SAMN05192548_103813"/>
<gene>
    <name evidence="1" type="ORF">SAMN05192548_103813</name>
</gene>
<evidence type="ECO:0000313" key="1">
    <source>
        <dbReference type="EMBL" id="SHK78556.1"/>
    </source>
</evidence>